<protein>
    <submittedName>
        <fullName evidence="9">Putative ABC transporter permease YknZ</fullName>
    </submittedName>
</protein>
<dbReference type="AlphaFoldDB" id="A0A517SJ31"/>
<dbReference type="RefSeq" id="WP_145033004.1">
    <property type="nucleotide sequence ID" value="NZ_CP036271.1"/>
</dbReference>
<feature type="transmembrane region" description="Helical" evidence="6">
    <location>
        <begin position="255"/>
        <end position="280"/>
    </location>
</feature>
<keyword evidence="3 6" id="KW-0812">Transmembrane</keyword>
<organism evidence="9 10">
    <name type="scientific">Caulifigura coniformis</name>
    <dbReference type="NCBI Taxonomy" id="2527983"/>
    <lineage>
        <taxon>Bacteria</taxon>
        <taxon>Pseudomonadati</taxon>
        <taxon>Planctomycetota</taxon>
        <taxon>Planctomycetia</taxon>
        <taxon>Planctomycetales</taxon>
        <taxon>Planctomycetaceae</taxon>
        <taxon>Caulifigura</taxon>
    </lineage>
</organism>
<sequence length="387" mass="42205">MIPLKYNVRNLRVRWITTLMTVIGTGLVVWAMVLTFGLTDGLEHALSISGQPLDLIVLRKGANDETGSNVAQATADQIADLEGVAKNDQGQPLCSAEFVTILTKPRRNNGGTTNLIVRGVDVMSRELRPDFKIVKGRDLKPGVNEAITSENMARRFENLAIGEKLEINKVDFEIVGYFEAGGSSAESEVWTDIRDIASARRTADAISSVNLRARDKESQALLVDKLKNDEQFSLQPLPEPEYFAKQLEQAVFIKFVGLFIAVFLTIGAMFAAANTMFAAVASRGREIGTLRALGFKRRSILLCFLLESVILCLLGGILGCLATLPFNGLSTGTANWATFSEITFAFRFGPRVLLQGVLMSLAMGLLGGLIPAIRAVRLNIVNALREQ</sequence>
<dbReference type="PANTHER" id="PTHR30572">
    <property type="entry name" value="MEMBRANE COMPONENT OF TRANSPORTER-RELATED"/>
    <property type="match status" value="1"/>
</dbReference>
<evidence type="ECO:0000259" key="8">
    <source>
        <dbReference type="Pfam" id="PF12704"/>
    </source>
</evidence>
<evidence type="ECO:0000256" key="5">
    <source>
        <dbReference type="ARBA" id="ARBA00023136"/>
    </source>
</evidence>
<feature type="transmembrane region" description="Helical" evidence="6">
    <location>
        <begin position="12"/>
        <end position="38"/>
    </location>
</feature>
<name>A0A517SJ31_9PLAN</name>
<feature type="domain" description="MacB-like periplasmic core" evidence="8">
    <location>
        <begin position="18"/>
        <end position="227"/>
    </location>
</feature>
<accession>A0A517SJ31</accession>
<dbReference type="Pfam" id="PF02687">
    <property type="entry name" value="FtsX"/>
    <property type="match status" value="1"/>
</dbReference>
<dbReference type="Proteomes" id="UP000315700">
    <property type="component" value="Chromosome"/>
</dbReference>
<evidence type="ECO:0000256" key="3">
    <source>
        <dbReference type="ARBA" id="ARBA00022692"/>
    </source>
</evidence>
<reference evidence="9 10" key="1">
    <citation type="submission" date="2019-02" db="EMBL/GenBank/DDBJ databases">
        <title>Deep-cultivation of Planctomycetes and their phenomic and genomic characterization uncovers novel biology.</title>
        <authorList>
            <person name="Wiegand S."/>
            <person name="Jogler M."/>
            <person name="Boedeker C."/>
            <person name="Pinto D."/>
            <person name="Vollmers J."/>
            <person name="Rivas-Marin E."/>
            <person name="Kohn T."/>
            <person name="Peeters S.H."/>
            <person name="Heuer A."/>
            <person name="Rast P."/>
            <person name="Oberbeckmann S."/>
            <person name="Bunk B."/>
            <person name="Jeske O."/>
            <person name="Meyerdierks A."/>
            <person name="Storesund J.E."/>
            <person name="Kallscheuer N."/>
            <person name="Luecker S."/>
            <person name="Lage O.M."/>
            <person name="Pohl T."/>
            <person name="Merkel B.J."/>
            <person name="Hornburger P."/>
            <person name="Mueller R.-W."/>
            <person name="Bruemmer F."/>
            <person name="Labrenz M."/>
            <person name="Spormann A.M."/>
            <person name="Op den Camp H."/>
            <person name="Overmann J."/>
            <person name="Amann R."/>
            <person name="Jetten M.S.M."/>
            <person name="Mascher T."/>
            <person name="Medema M.H."/>
            <person name="Devos D.P."/>
            <person name="Kaster A.-K."/>
            <person name="Ovreas L."/>
            <person name="Rohde M."/>
            <person name="Galperin M.Y."/>
            <person name="Jogler C."/>
        </authorList>
    </citation>
    <scope>NUCLEOTIDE SEQUENCE [LARGE SCALE GENOMIC DNA]</scope>
    <source>
        <strain evidence="9 10">Pan44</strain>
    </source>
</reference>
<evidence type="ECO:0000256" key="4">
    <source>
        <dbReference type="ARBA" id="ARBA00022989"/>
    </source>
</evidence>
<keyword evidence="10" id="KW-1185">Reference proteome</keyword>
<keyword evidence="4 6" id="KW-1133">Transmembrane helix</keyword>
<keyword evidence="2" id="KW-1003">Cell membrane</keyword>
<evidence type="ECO:0000313" key="9">
    <source>
        <dbReference type="EMBL" id="QDT56106.1"/>
    </source>
</evidence>
<dbReference type="KEGG" id="ccos:Pan44_41570"/>
<dbReference type="InParanoid" id="A0A517SJ31"/>
<feature type="domain" description="ABC3 transporter permease C-terminal" evidence="7">
    <location>
        <begin position="259"/>
        <end position="380"/>
    </location>
</feature>
<dbReference type="InterPro" id="IPR003838">
    <property type="entry name" value="ABC3_permease_C"/>
</dbReference>
<evidence type="ECO:0000256" key="1">
    <source>
        <dbReference type="ARBA" id="ARBA00004651"/>
    </source>
</evidence>
<feature type="transmembrane region" description="Helical" evidence="6">
    <location>
        <begin position="352"/>
        <end position="373"/>
    </location>
</feature>
<comment type="subcellular location">
    <subcellularLocation>
        <location evidence="1">Cell membrane</location>
        <topology evidence="1">Multi-pass membrane protein</topology>
    </subcellularLocation>
</comment>
<dbReference type="GO" id="GO:0005886">
    <property type="term" value="C:plasma membrane"/>
    <property type="evidence" value="ECO:0007669"/>
    <property type="project" value="UniProtKB-SubCell"/>
</dbReference>
<dbReference type="Pfam" id="PF12704">
    <property type="entry name" value="MacB_PCD"/>
    <property type="match status" value="1"/>
</dbReference>
<keyword evidence="5 6" id="KW-0472">Membrane</keyword>
<feature type="transmembrane region" description="Helical" evidence="6">
    <location>
        <begin position="300"/>
        <end position="326"/>
    </location>
</feature>
<dbReference type="GO" id="GO:0022857">
    <property type="term" value="F:transmembrane transporter activity"/>
    <property type="evidence" value="ECO:0007669"/>
    <property type="project" value="TreeGrafter"/>
</dbReference>
<evidence type="ECO:0000256" key="6">
    <source>
        <dbReference type="SAM" id="Phobius"/>
    </source>
</evidence>
<dbReference type="InterPro" id="IPR050250">
    <property type="entry name" value="Macrolide_Exporter_MacB"/>
</dbReference>
<evidence type="ECO:0000256" key="2">
    <source>
        <dbReference type="ARBA" id="ARBA00022475"/>
    </source>
</evidence>
<dbReference type="PANTHER" id="PTHR30572:SF15">
    <property type="entry name" value="ABC TRANSPORTER PERMEASE"/>
    <property type="match status" value="1"/>
</dbReference>
<evidence type="ECO:0000313" key="10">
    <source>
        <dbReference type="Proteomes" id="UP000315700"/>
    </source>
</evidence>
<dbReference type="OrthoDB" id="241967at2"/>
<gene>
    <name evidence="9" type="primary">yknZ_2</name>
    <name evidence="9" type="ORF">Pan44_41570</name>
</gene>
<dbReference type="EMBL" id="CP036271">
    <property type="protein sequence ID" value="QDT56106.1"/>
    <property type="molecule type" value="Genomic_DNA"/>
</dbReference>
<evidence type="ECO:0000259" key="7">
    <source>
        <dbReference type="Pfam" id="PF02687"/>
    </source>
</evidence>
<dbReference type="InterPro" id="IPR025857">
    <property type="entry name" value="MacB_PCD"/>
</dbReference>
<proteinExistence type="predicted"/>